<dbReference type="CDD" id="cd06558">
    <property type="entry name" value="crotonase-like"/>
    <property type="match status" value="1"/>
</dbReference>
<dbReference type="SUPFAM" id="SSF103506">
    <property type="entry name" value="Mitochondrial carrier"/>
    <property type="match status" value="1"/>
</dbReference>
<dbReference type="FunFam" id="1.10.12.10:FF:000004">
    <property type="entry name" value="Delta3,5-delta2,4-dienoyl-CoA isomerase"/>
    <property type="match status" value="1"/>
</dbReference>
<feature type="repeat" description="Solcar" evidence="9">
    <location>
        <begin position="34"/>
        <end position="107"/>
    </location>
</feature>
<evidence type="ECO:0000256" key="1">
    <source>
        <dbReference type="ARBA" id="ARBA00004141"/>
    </source>
</evidence>
<dbReference type="SUPFAM" id="SSF52096">
    <property type="entry name" value="ClpP/crotonase"/>
    <property type="match status" value="1"/>
</dbReference>
<proteinExistence type="inferred from homology"/>
<comment type="caution">
    <text evidence="10">The sequence shown here is derived from an EMBL/GenBank/DDBJ whole genome shotgun (WGS) entry which is preliminary data.</text>
</comment>
<dbReference type="InterPro" id="IPR018108">
    <property type="entry name" value="MCP_transmembrane"/>
</dbReference>
<evidence type="ECO:0000313" key="11">
    <source>
        <dbReference type="Proteomes" id="UP001259832"/>
    </source>
</evidence>
<comment type="pathway">
    <text evidence="2">Lipid metabolism; fatty acid beta-oxidation.</text>
</comment>
<keyword evidence="6" id="KW-0443">Lipid metabolism</keyword>
<dbReference type="Gene3D" id="1.50.40.10">
    <property type="entry name" value="Mitochondrial carrier domain"/>
    <property type="match status" value="2"/>
</dbReference>
<dbReference type="EMBL" id="JASMQC010000005">
    <property type="protein sequence ID" value="KAK1945170.1"/>
    <property type="molecule type" value="Genomic_DNA"/>
</dbReference>
<dbReference type="GO" id="GO:0016020">
    <property type="term" value="C:membrane"/>
    <property type="evidence" value="ECO:0007669"/>
    <property type="project" value="UniProtKB-SubCell"/>
</dbReference>
<keyword evidence="7 9" id="KW-0472">Membrane</keyword>
<dbReference type="InterPro" id="IPR045002">
    <property type="entry name" value="Ech1-like"/>
</dbReference>
<gene>
    <name evidence="10" type="ORF">P3T76_003703</name>
</gene>
<reference evidence="10" key="1">
    <citation type="submission" date="2023-08" db="EMBL/GenBank/DDBJ databases">
        <title>Reference Genome Resource for the Citrus Pathogen Phytophthora citrophthora.</title>
        <authorList>
            <person name="Moller H."/>
            <person name="Coetzee B."/>
            <person name="Rose L.J."/>
            <person name="Van Niekerk J.M."/>
        </authorList>
    </citation>
    <scope>NUCLEOTIDE SEQUENCE</scope>
    <source>
        <strain evidence="10">STE-U-9442</strain>
    </source>
</reference>
<dbReference type="InterPro" id="IPR023395">
    <property type="entry name" value="MCP_dom_sf"/>
</dbReference>
<dbReference type="PANTHER" id="PTHR43149:SF1">
    <property type="entry name" value="DELTA(3,5)-DELTA(2,4)-DIENOYL-COA ISOMERASE, MITOCHONDRIAL"/>
    <property type="match status" value="1"/>
</dbReference>
<organism evidence="10 11">
    <name type="scientific">Phytophthora citrophthora</name>
    <dbReference type="NCBI Taxonomy" id="4793"/>
    <lineage>
        <taxon>Eukaryota</taxon>
        <taxon>Sar</taxon>
        <taxon>Stramenopiles</taxon>
        <taxon>Oomycota</taxon>
        <taxon>Peronosporomycetes</taxon>
        <taxon>Peronosporales</taxon>
        <taxon>Peronosporaceae</taxon>
        <taxon>Phytophthora</taxon>
    </lineage>
</organism>
<dbReference type="GO" id="GO:0006631">
    <property type="term" value="P:fatty acid metabolic process"/>
    <property type="evidence" value="ECO:0007669"/>
    <property type="project" value="UniProtKB-KW"/>
</dbReference>
<keyword evidence="11" id="KW-1185">Reference proteome</keyword>
<dbReference type="Gene3D" id="3.90.226.10">
    <property type="entry name" value="2-enoyl-CoA Hydratase, Chain A, domain 1"/>
    <property type="match status" value="1"/>
</dbReference>
<keyword evidence="4 9" id="KW-0812">Transmembrane</keyword>
<feature type="repeat" description="Solcar" evidence="9">
    <location>
        <begin position="115"/>
        <end position="203"/>
    </location>
</feature>
<dbReference type="PROSITE" id="PS50920">
    <property type="entry name" value="SOLCAR"/>
    <property type="match status" value="3"/>
</dbReference>
<feature type="repeat" description="Solcar" evidence="9">
    <location>
        <begin position="210"/>
        <end position="298"/>
    </location>
</feature>
<evidence type="ECO:0000256" key="8">
    <source>
        <dbReference type="ARBA" id="ARBA00023235"/>
    </source>
</evidence>
<dbReference type="InterPro" id="IPR029045">
    <property type="entry name" value="ClpP/crotonase-like_dom_sf"/>
</dbReference>
<keyword evidence="5" id="KW-0276">Fatty acid metabolism</keyword>
<protein>
    <submittedName>
        <fullName evidence="10">Delta(3,5)-Delta(2,4)-dienoyl-CoA isomerase</fullName>
    </submittedName>
</protein>
<evidence type="ECO:0000256" key="9">
    <source>
        <dbReference type="PROSITE-ProRule" id="PRU00282"/>
    </source>
</evidence>
<comment type="similarity">
    <text evidence="3">Belongs to the enoyl-CoA hydratase/isomerase family.</text>
</comment>
<sequence length="636" mass="69917">MSSKGQVAFLTRHRFSYVIQETPPGAMVENVEKYSVLVDLTAGTVGGIAGVVVGQPFDTVKVRLQTYSKYYSGAIDCARQTGMTSPVVGSAATNAVMFAVYERTLKMIDDNPQNPTLTSVFYAGAVGGFWQTVPLAPAELIKCRLQVQDGRRSSQYRGPMDCIRHIFKVRGTPGLFLGFTCTLWREVPSFAVYFWLYEYTKRMMIDGSINSTTSMLTAGGVAGVASWVVSYPFDVIKSAIQTLPVGHKPGEHKIAYQARQLYRLGGWRIFFSGLGTACVRAFPCNAVTLPVEGTRYHRFDFNVESQSHSFDVVHIIHFTSPPTSKFPLPPHRRHAVAPFFASASSCNATKCLCGPPKKLDVASTKFDTLSLSFENDNTASGVLQLKLNRPKVVNAMNMQMWVELAEAFELVEQDPSVKAVVVSGEGRGFTSGMDLDVFAQMQKVAMEESCEGRKRERLMRLSKCYFSPREVSSAGHCAVHGPCIGAGVDFITACDLCYSDVSAIFSVKEVDLAIIADVGTLQRLPKLVGERQAKELAFTGRNFGGLEAEKLGLVLKALPDHEALMKHVGDVAKAIAKKSPLTIRGIKQTIHYQRDHSTKDSLEQIRYHNAAVLYSDDLVQAVSAVMSKMEPTFRDD</sequence>
<dbReference type="AlphaFoldDB" id="A0AAD9LPV6"/>
<dbReference type="InterPro" id="IPR014748">
    <property type="entry name" value="Enoyl-CoA_hydra_C"/>
</dbReference>
<evidence type="ECO:0000256" key="6">
    <source>
        <dbReference type="ARBA" id="ARBA00023098"/>
    </source>
</evidence>
<dbReference type="Pfam" id="PF00153">
    <property type="entry name" value="Mito_carr"/>
    <property type="match status" value="3"/>
</dbReference>
<evidence type="ECO:0000256" key="7">
    <source>
        <dbReference type="ARBA" id="ARBA00023136"/>
    </source>
</evidence>
<keyword evidence="8 10" id="KW-0413">Isomerase</keyword>
<dbReference type="Pfam" id="PF00378">
    <property type="entry name" value="ECH_1"/>
    <property type="match status" value="1"/>
</dbReference>
<dbReference type="Gene3D" id="1.10.12.10">
    <property type="entry name" value="Lyase 2-enoyl-coa Hydratase, Chain A, domain 2"/>
    <property type="match status" value="1"/>
</dbReference>
<evidence type="ECO:0000256" key="3">
    <source>
        <dbReference type="ARBA" id="ARBA00005254"/>
    </source>
</evidence>
<evidence type="ECO:0000313" key="10">
    <source>
        <dbReference type="EMBL" id="KAK1945170.1"/>
    </source>
</evidence>
<dbReference type="PANTHER" id="PTHR43149">
    <property type="entry name" value="ENOYL-COA HYDRATASE"/>
    <property type="match status" value="1"/>
</dbReference>
<evidence type="ECO:0000256" key="2">
    <source>
        <dbReference type="ARBA" id="ARBA00005005"/>
    </source>
</evidence>
<evidence type="ECO:0000256" key="4">
    <source>
        <dbReference type="ARBA" id="ARBA00022692"/>
    </source>
</evidence>
<dbReference type="InterPro" id="IPR001753">
    <property type="entry name" value="Enoyl-CoA_hydra/iso"/>
</dbReference>
<comment type="subcellular location">
    <subcellularLocation>
        <location evidence="1">Membrane</location>
        <topology evidence="1">Multi-pass membrane protein</topology>
    </subcellularLocation>
</comment>
<dbReference type="Proteomes" id="UP001259832">
    <property type="component" value="Unassembled WGS sequence"/>
</dbReference>
<evidence type="ECO:0000256" key="5">
    <source>
        <dbReference type="ARBA" id="ARBA00022832"/>
    </source>
</evidence>
<accession>A0AAD9LPV6</accession>
<dbReference type="GO" id="GO:0051750">
    <property type="term" value="F:delta(3,5)-delta(2,4)-dienoyl-CoA isomerase activity"/>
    <property type="evidence" value="ECO:0007669"/>
    <property type="project" value="TreeGrafter"/>
</dbReference>
<name>A0AAD9LPV6_9STRA</name>